<dbReference type="CDD" id="cd12152">
    <property type="entry name" value="F1-ATPase_delta"/>
    <property type="match status" value="1"/>
</dbReference>
<evidence type="ECO:0000256" key="2">
    <source>
        <dbReference type="ARBA" id="ARBA00005712"/>
    </source>
</evidence>
<name>A0A9D2NXZ5_9FIRM</name>
<evidence type="ECO:0000256" key="7">
    <source>
        <dbReference type="ARBA" id="ARBA00023196"/>
    </source>
</evidence>
<evidence type="ECO:0000256" key="3">
    <source>
        <dbReference type="ARBA" id="ARBA00022448"/>
    </source>
</evidence>
<comment type="function">
    <text evidence="9">Produces ATP from ADP in the presence of a proton gradient across the membrane.</text>
</comment>
<evidence type="ECO:0000259" key="12">
    <source>
        <dbReference type="Pfam" id="PF02823"/>
    </source>
</evidence>
<dbReference type="GO" id="GO:0005886">
    <property type="term" value="C:plasma membrane"/>
    <property type="evidence" value="ECO:0007669"/>
    <property type="project" value="UniProtKB-SubCell"/>
</dbReference>
<dbReference type="PANTHER" id="PTHR13822">
    <property type="entry name" value="ATP SYNTHASE DELTA/EPSILON CHAIN"/>
    <property type="match status" value="1"/>
</dbReference>
<keyword evidence="6 9" id="KW-0472">Membrane</keyword>
<evidence type="ECO:0000256" key="8">
    <source>
        <dbReference type="ARBA" id="ARBA00023310"/>
    </source>
</evidence>
<dbReference type="Pfam" id="PF00401">
    <property type="entry name" value="ATP-synt_DE"/>
    <property type="match status" value="1"/>
</dbReference>
<evidence type="ECO:0000256" key="6">
    <source>
        <dbReference type="ARBA" id="ARBA00023136"/>
    </source>
</evidence>
<gene>
    <name evidence="9 13" type="primary">atpC</name>
    <name evidence="13" type="ORF">H9701_04330</name>
</gene>
<sequence>MAEEATFYLEIITPERQFYIGPAQALVLPIVDGEMGVYAGHEPAATALEPGELRYKVDGRWERAAVGTGFAEIKPDYVILLASFAERPEEIDRKRAEAAKARAEERLRQKQSIQEYHHSKAALARAMARLKTRPR</sequence>
<keyword evidence="5 9" id="KW-0406">Ion transport</keyword>
<feature type="domain" description="ATP synthase epsilon subunit C-terminal" evidence="11">
    <location>
        <begin position="89"/>
        <end position="132"/>
    </location>
</feature>
<dbReference type="GO" id="GO:0005524">
    <property type="term" value="F:ATP binding"/>
    <property type="evidence" value="ECO:0007669"/>
    <property type="project" value="UniProtKB-UniRule"/>
</dbReference>
<comment type="subunit">
    <text evidence="9 10">F-type ATPases have 2 components, CF(1) - the catalytic core - and CF(0) - the membrane proton channel. CF(1) has five subunits: alpha(3), beta(3), gamma(1), delta(1), epsilon(1). CF(0) has three main subunits: a, b and c.</text>
</comment>
<dbReference type="SUPFAM" id="SSF46604">
    <property type="entry name" value="Epsilon subunit of F1F0-ATP synthase C-terminal domain"/>
    <property type="match status" value="1"/>
</dbReference>
<dbReference type="SUPFAM" id="SSF51344">
    <property type="entry name" value="Epsilon subunit of F1F0-ATP synthase N-terminal domain"/>
    <property type="match status" value="1"/>
</dbReference>
<keyword evidence="9" id="KW-0375">Hydrogen ion transport</keyword>
<dbReference type="GO" id="GO:0046933">
    <property type="term" value="F:proton-transporting ATP synthase activity, rotational mechanism"/>
    <property type="evidence" value="ECO:0007669"/>
    <property type="project" value="UniProtKB-UniRule"/>
</dbReference>
<comment type="caution">
    <text evidence="13">The sequence shown here is derived from an EMBL/GenBank/DDBJ whole genome shotgun (WGS) entry which is preliminary data.</text>
</comment>
<dbReference type="Proteomes" id="UP000823882">
    <property type="component" value="Unassembled WGS sequence"/>
</dbReference>
<evidence type="ECO:0000259" key="11">
    <source>
        <dbReference type="Pfam" id="PF00401"/>
    </source>
</evidence>
<dbReference type="GO" id="GO:0045259">
    <property type="term" value="C:proton-transporting ATP synthase complex"/>
    <property type="evidence" value="ECO:0007669"/>
    <property type="project" value="UniProtKB-KW"/>
</dbReference>
<dbReference type="HAMAP" id="MF_00530">
    <property type="entry name" value="ATP_synth_epsil_bac"/>
    <property type="match status" value="1"/>
</dbReference>
<dbReference type="InterPro" id="IPR020546">
    <property type="entry name" value="ATP_synth_F1_dsu/esu_N"/>
</dbReference>
<dbReference type="InterPro" id="IPR001469">
    <property type="entry name" value="ATP_synth_F1_dsu/esu"/>
</dbReference>
<organism evidence="13 14">
    <name type="scientific">Candidatus Intestinimonas pullistercoris</name>
    <dbReference type="NCBI Taxonomy" id="2838623"/>
    <lineage>
        <taxon>Bacteria</taxon>
        <taxon>Bacillati</taxon>
        <taxon>Bacillota</taxon>
        <taxon>Clostridia</taxon>
        <taxon>Eubacteriales</taxon>
        <taxon>Intestinimonas</taxon>
    </lineage>
</organism>
<accession>A0A9D2NXZ5</accession>
<evidence type="ECO:0000256" key="5">
    <source>
        <dbReference type="ARBA" id="ARBA00023065"/>
    </source>
</evidence>
<dbReference type="EMBL" id="DWWJ01000082">
    <property type="protein sequence ID" value="HJC40761.1"/>
    <property type="molecule type" value="Genomic_DNA"/>
</dbReference>
<evidence type="ECO:0000313" key="14">
    <source>
        <dbReference type="Proteomes" id="UP000823882"/>
    </source>
</evidence>
<protein>
    <recommendedName>
        <fullName evidence="9">ATP synthase epsilon chain</fullName>
    </recommendedName>
    <alternativeName>
        <fullName evidence="9">ATP synthase F1 sector epsilon subunit</fullName>
    </alternativeName>
    <alternativeName>
        <fullName evidence="9">F-ATPase epsilon subunit</fullName>
    </alternativeName>
</protein>
<evidence type="ECO:0000313" key="13">
    <source>
        <dbReference type="EMBL" id="HJC40761.1"/>
    </source>
</evidence>
<dbReference type="InterPro" id="IPR020547">
    <property type="entry name" value="ATP_synth_F1_esu_C"/>
</dbReference>
<dbReference type="NCBIfam" id="TIGR01216">
    <property type="entry name" value="ATP_synt_epsi"/>
    <property type="match status" value="1"/>
</dbReference>
<dbReference type="Pfam" id="PF02823">
    <property type="entry name" value="ATP-synt_DE_N"/>
    <property type="match status" value="1"/>
</dbReference>
<evidence type="ECO:0000256" key="4">
    <source>
        <dbReference type="ARBA" id="ARBA00022475"/>
    </source>
</evidence>
<comment type="subcellular location">
    <subcellularLocation>
        <location evidence="1 9">Cell membrane</location>
        <topology evidence="1 9">Peripheral membrane protein</topology>
    </subcellularLocation>
</comment>
<dbReference type="Gene3D" id="2.60.15.10">
    <property type="entry name" value="F0F1 ATP synthase delta/epsilon subunit, N-terminal"/>
    <property type="match status" value="1"/>
</dbReference>
<dbReference type="Gene3D" id="1.20.5.440">
    <property type="entry name" value="ATP synthase delta/epsilon subunit, C-terminal domain"/>
    <property type="match status" value="1"/>
</dbReference>
<keyword evidence="3 9" id="KW-0813">Transport</keyword>
<dbReference type="AlphaFoldDB" id="A0A9D2NXZ5"/>
<keyword evidence="8 9" id="KW-0066">ATP synthesis</keyword>
<dbReference type="InterPro" id="IPR036794">
    <property type="entry name" value="ATP_F1_dsu/esu_C_sf"/>
</dbReference>
<feature type="domain" description="ATP synthase F1 complex delta/epsilon subunit N-terminal" evidence="12">
    <location>
        <begin position="8"/>
        <end position="84"/>
    </location>
</feature>
<reference evidence="13" key="2">
    <citation type="submission" date="2021-04" db="EMBL/GenBank/DDBJ databases">
        <authorList>
            <person name="Gilroy R."/>
        </authorList>
    </citation>
    <scope>NUCLEOTIDE SEQUENCE</scope>
    <source>
        <strain evidence="13">CHK186-1790</strain>
    </source>
</reference>
<reference evidence="13" key="1">
    <citation type="journal article" date="2021" name="PeerJ">
        <title>Extensive microbial diversity within the chicken gut microbiome revealed by metagenomics and culture.</title>
        <authorList>
            <person name="Gilroy R."/>
            <person name="Ravi A."/>
            <person name="Getino M."/>
            <person name="Pursley I."/>
            <person name="Horton D.L."/>
            <person name="Alikhan N.F."/>
            <person name="Baker D."/>
            <person name="Gharbi K."/>
            <person name="Hall N."/>
            <person name="Watson M."/>
            <person name="Adriaenssens E.M."/>
            <person name="Foster-Nyarko E."/>
            <person name="Jarju S."/>
            <person name="Secka A."/>
            <person name="Antonio M."/>
            <person name="Oren A."/>
            <person name="Chaudhuri R.R."/>
            <person name="La Ragione R."/>
            <person name="Hildebrand F."/>
            <person name="Pallen M.J."/>
        </authorList>
    </citation>
    <scope>NUCLEOTIDE SEQUENCE</scope>
    <source>
        <strain evidence="13">CHK186-1790</strain>
    </source>
</reference>
<evidence type="ECO:0000256" key="10">
    <source>
        <dbReference type="RuleBase" id="RU003656"/>
    </source>
</evidence>
<evidence type="ECO:0000256" key="9">
    <source>
        <dbReference type="HAMAP-Rule" id="MF_00530"/>
    </source>
</evidence>
<evidence type="ECO:0000256" key="1">
    <source>
        <dbReference type="ARBA" id="ARBA00004202"/>
    </source>
</evidence>
<keyword evidence="4 9" id="KW-1003">Cell membrane</keyword>
<dbReference type="PANTHER" id="PTHR13822:SF10">
    <property type="entry name" value="ATP SYNTHASE EPSILON CHAIN, CHLOROPLASTIC"/>
    <property type="match status" value="1"/>
</dbReference>
<keyword evidence="7 9" id="KW-0139">CF(1)</keyword>
<proteinExistence type="inferred from homology"/>
<dbReference type="InterPro" id="IPR036771">
    <property type="entry name" value="ATPsynth_dsu/esu_N"/>
</dbReference>
<comment type="similarity">
    <text evidence="2 9 10">Belongs to the ATPase epsilon chain family.</text>
</comment>